<dbReference type="SFLD" id="SFLDS00029">
    <property type="entry name" value="Radical_SAM"/>
    <property type="match status" value="1"/>
</dbReference>
<feature type="domain" description="4Fe4S-binding SPASM" evidence="8">
    <location>
        <begin position="269"/>
        <end position="334"/>
    </location>
</feature>
<comment type="caution">
    <text evidence="9">The sequence shown here is derived from an EMBL/GenBank/DDBJ whole genome shotgun (WGS) entry which is preliminary data.</text>
</comment>
<evidence type="ECO:0000313" key="10">
    <source>
        <dbReference type="Proteomes" id="UP000494245"/>
    </source>
</evidence>
<comment type="cofactor">
    <cofactor evidence="1">
        <name>[4Fe-4S] cluster</name>
        <dbReference type="ChEBI" id="CHEBI:49883"/>
    </cofactor>
</comment>
<dbReference type="PANTHER" id="PTHR11228:SF34">
    <property type="entry name" value="TUNGSTEN-CONTAINING ALDEHYDE FERREDOXIN OXIDOREDUCTASE COFACTOR MODIFYING PROTEIN"/>
    <property type="match status" value="1"/>
</dbReference>
<dbReference type="InterPro" id="IPR023885">
    <property type="entry name" value="4Fe4S-binding_SPASM_dom"/>
</dbReference>
<dbReference type="GO" id="GO:0051539">
    <property type="term" value="F:4 iron, 4 sulfur cluster binding"/>
    <property type="evidence" value="ECO:0007669"/>
    <property type="project" value="UniProtKB-KW"/>
</dbReference>
<dbReference type="Pfam" id="PF13186">
    <property type="entry name" value="SPASM"/>
    <property type="match status" value="1"/>
</dbReference>
<organism evidence="9 10">
    <name type="scientific">Fundidesulfovibrio magnetotacticus</name>
    <dbReference type="NCBI Taxonomy" id="2730080"/>
    <lineage>
        <taxon>Bacteria</taxon>
        <taxon>Pseudomonadati</taxon>
        <taxon>Thermodesulfobacteriota</taxon>
        <taxon>Desulfovibrionia</taxon>
        <taxon>Desulfovibrionales</taxon>
        <taxon>Desulfovibrionaceae</taxon>
        <taxon>Fundidesulfovibrio</taxon>
    </lineage>
</organism>
<dbReference type="InterPro" id="IPR013785">
    <property type="entry name" value="Aldolase_TIM"/>
</dbReference>
<dbReference type="SFLD" id="SFLDG01387">
    <property type="entry name" value="BtrN-like_SPASM_domain_contain"/>
    <property type="match status" value="1"/>
</dbReference>
<proteinExistence type="predicted"/>
<dbReference type="EMBL" id="BLTE01000008">
    <property type="protein sequence ID" value="GFK94173.1"/>
    <property type="molecule type" value="Genomic_DNA"/>
</dbReference>
<dbReference type="CDD" id="cd01335">
    <property type="entry name" value="Radical_SAM"/>
    <property type="match status" value="1"/>
</dbReference>
<evidence type="ECO:0000256" key="3">
    <source>
        <dbReference type="ARBA" id="ARBA00022691"/>
    </source>
</evidence>
<dbReference type="EC" id="1.1.99.38" evidence="9"/>
<dbReference type="Pfam" id="PF04055">
    <property type="entry name" value="Radical_SAM"/>
    <property type="match status" value="1"/>
</dbReference>
<dbReference type="SUPFAM" id="SSF102114">
    <property type="entry name" value="Radical SAM enzymes"/>
    <property type="match status" value="1"/>
</dbReference>
<dbReference type="AlphaFoldDB" id="A0A6V8LNI2"/>
<dbReference type="Proteomes" id="UP000494245">
    <property type="component" value="Unassembled WGS sequence"/>
</dbReference>
<evidence type="ECO:0000313" key="9">
    <source>
        <dbReference type="EMBL" id="GFK94173.1"/>
    </source>
</evidence>
<keyword evidence="2" id="KW-0004">4Fe-4S</keyword>
<feature type="domain" description="Radical SAM core" evidence="7">
    <location>
        <begin position="52"/>
        <end position="191"/>
    </location>
</feature>
<reference evidence="9 10" key="2">
    <citation type="submission" date="2020-05" db="EMBL/GenBank/DDBJ databases">
        <title>Draft genome sequence of Desulfovibrio sp. strainFSS-1.</title>
        <authorList>
            <person name="Shimoshige H."/>
            <person name="Kobayashi H."/>
            <person name="Maekawa T."/>
        </authorList>
    </citation>
    <scope>NUCLEOTIDE SEQUENCE [LARGE SCALE GENOMIC DNA]</scope>
    <source>
        <strain evidence="9 10">SIID29052-01</strain>
    </source>
</reference>
<dbReference type="InterPro" id="IPR000385">
    <property type="entry name" value="MoaA_NifB_PqqE_Fe-S-bd_CS"/>
</dbReference>
<sequence>MSLPSLRQLLRAVLTHSSAARRLAVDLASMVFRAQARARAELVHAPFTLYNIELTNHCPMRCVMCPRTHAMTRPKGVMEFALFREVVDQLVAQAPKGLLASQPVWLHHFGESLLHPELDRCVAYAESRGLRTGLSLNPLLLSEDKGRALLKAGVSTLYCSLDGHDDASFAAIRGVKEAYESSAANLSRFLEIRQELGAKAEVFVSIIDFELNAASVELARRRWKDVPGVRAVYVKPFTPWDGSVEAISEISGNASAAVLDFTSKGLVTCPYPWRSMTVAYNGDVLPCCFDFDGKYVLGNMGSASLAEIWNSPRMIALRREFLANRVCNPLCARCGELRTITI</sequence>
<keyword evidence="10" id="KW-1185">Reference proteome</keyword>
<evidence type="ECO:0000259" key="8">
    <source>
        <dbReference type="Pfam" id="PF13186"/>
    </source>
</evidence>
<gene>
    <name evidence="9" type="primary">btrN</name>
    <name evidence="9" type="ORF">NNJEOMEG_02013</name>
</gene>
<dbReference type="InterPro" id="IPR007197">
    <property type="entry name" value="rSAM"/>
</dbReference>
<dbReference type="InterPro" id="IPR034391">
    <property type="entry name" value="AdoMet-like_SPASM_containing"/>
</dbReference>
<evidence type="ECO:0000256" key="1">
    <source>
        <dbReference type="ARBA" id="ARBA00001966"/>
    </source>
</evidence>
<evidence type="ECO:0000259" key="7">
    <source>
        <dbReference type="Pfam" id="PF04055"/>
    </source>
</evidence>
<dbReference type="PANTHER" id="PTHR11228">
    <property type="entry name" value="RADICAL SAM DOMAIN PROTEIN"/>
    <property type="match status" value="1"/>
</dbReference>
<keyword evidence="9" id="KW-0560">Oxidoreductase</keyword>
<dbReference type="InterPro" id="IPR050377">
    <property type="entry name" value="Radical_SAM_PqqE_MftC-like"/>
</dbReference>
<accession>A0A6V8LNI2</accession>
<name>A0A6V8LNI2_9BACT</name>
<evidence type="ECO:0000256" key="4">
    <source>
        <dbReference type="ARBA" id="ARBA00022723"/>
    </source>
</evidence>
<evidence type="ECO:0000256" key="6">
    <source>
        <dbReference type="ARBA" id="ARBA00023014"/>
    </source>
</evidence>
<dbReference type="InterPro" id="IPR058240">
    <property type="entry name" value="rSAM_sf"/>
</dbReference>
<dbReference type="GO" id="GO:0016491">
    <property type="term" value="F:oxidoreductase activity"/>
    <property type="evidence" value="ECO:0007669"/>
    <property type="project" value="UniProtKB-KW"/>
</dbReference>
<dbReference type="SFLD" id="SFLDG01067">
    <property type="entry name" value="SPASM/twitch_domain_containing"/>
    <property type="match status" value="1"/>
</dbReference>
<dbReference type="GO" id="GO:0046872">
    <property type="term" value="F:metal ion binding"/>
    <property type="evidence" value="ECO:0007669"/>
    <property type="project" value="UniProtKB-KW"/>
</dbReference>
<keyword evidence="3" id="KW-0949">S-adenosyl-L-methionine</keyword>
<keyword evidence="5" id="KW-0408">Iron</keyword>
<reference evidence="9 10" key="1">
    <citation type="submission" date="2020-04" db="EMBL/GenBank/DDBJ databases">
        <authorList>
            <consortium name="Desulfovibrio sp. FSS-1 genome sequencing consortium"/>
            <person name="Shimoshige H."/>
            <person name="Kobayashi H."/>
            <person name="Maekawa T."/>
        </authorList>
    </citation>
    <scope>NUCLEOTIDE SEQUENCE [LARGE SCALE GENOMIC DNA]</scope>
    <source>
        <strain evidence="9 10">SIID29052-01</strain>
    </source>
</reference>
<dbReference type="RefSeq" id="WP_173083995.1">
    <property type="nucleotide sequence ID" value="NZ_BLTE01000008.1"/>
</dbReference>
<dbReference type="Gene3D" id="3.20.20.70">
    <property type="entry name" value="Aldolase class I"/>
    <property type="match status" value="1"/>
</dbReference>
<dbReference type="CDD" id="cd21109">
    <property type="entry name" value="SPASM"/>
    <property type="match status" value="1"/>
</dbReference>
<evidence type="ECO:0000256" key="5">
    <source>
        <dbReference type="ARBA" id="ARBA00023004"/>
    </source>
</evidence>
<keyword evidence="6" id="KW-0411">Iron-sulfur</keyword>
<protein>
    <submittedName>
        <fullName evidence="9">S-adenosyl-L-methionine-dependent 2-deoxy-scyllo-inosamine dehydrogenase</fullName>
        <ecNumber evidence="9">1.1.99.38</ecNumber>
    </submittedName>
</protein>
<evidence type="ECO:0000256" key="2">
    <source>
        <dbReference type="ARBA" id="ARBA00022485"/>
    </source>
</evidence>
<dbReference type="PROSITE" id="PS01305">
    <property type="entry name" value="MOAA_NIFB_PQQE"/>
    <property type="match status" value="1"/>
</dbReference>
<keyword evidence="4" id="KW-0479">Metal-binding</keyword>